<name>A0A5E7T6M3_PSEFL</name>
<proteinExistence type="predicted"/>
<organism evidence="1 2">
    <name type="scientific">Pseudomonas fluorescens</name>
    <dbReference type="NCBI Taxonomy" id="294"/>
    <lineage>
        <taxon>Bacteria</taxon>
        <taxon>Pseudomonadati</taxon>
        <taxon>Pseudomonadota</taxon>
        <taxon>Gammaproteobacteria</taxon>
        <taxon>Pseudomonadales</taxon>
        <taxon>Pseudomonadaceae</taxon>
        <taxon>Pseudomonas</taxon>
    </lineage>
</organism>
<dbReference type="AlphaFoldDB" id="A0A5E7T6M3"/>
<reference evidence="1 2" key="1">
    <citation type="submission" date="2019-09" db="EMBL/GenBank/DDBJ databases">
        <authorList>
            <person name="Chandra G."/>
            <person name="Truman W A."/>
        </authorList>
    </citation>
    <scope>NUCLEOTIDE SEQUENCE [LARGE SCALE GENOMIC DNA]</scope>
    <source>
        <strain evidence="1">PS941</strain>
    </source>
</reference>
<sequence length="194" mass="22092">MLIKLLSDVDKKHLLELSRLLAMADKPLLWDGKTSDEFSSSTDLNALTIREDDQERELIAELESSAGVARTNTFGLNFAAFTLTSDVRERLIEVLKTYPIPKMEKPETRVQAATTVLKELLKGKTFELPSAPKVILFELLLVALRDGHISSIEWALLKEYQRHHQLEDFIFDDLLERAETLNQEVSKTISIILE</sequence>
<dbReference type="RefSeq" id="WP_150692715.1">
    <property type="nucleotide sequence ID" value="NZ_CABVJC010000002.1"/>
</dbReference>
<evidence type="ECO:0000313" key="2">
    <source>
        <dbReference type="Proteomes" id="UP000326452"/>
    </source>
</evidence>
<protein>
    <recommendedName>
        <fullName evidence="3">Co-chaperone DjlA N-terminal domain-containing protein</fullName>
    </recommendedName>
</protein>
<dbReference type="EMBL" id="CABVJC010000002">
    <property type="protein sequence ID" value="VVP91303.1"/>
    <property type="molecule type" value="Genomic_DNA"/>
</dbReference>
<dbReference type="OrthoDB" id="9154657at2"/>
<gene>
    <name evidence="1" type="ORF">PS941_01712</name>
</gene>
<evidence type="ECO:0000313" key="1">
    <source>
        <dbReference type="EMBL" id="VVP91303.1"/>
    </source>
</evidence>
<accession>A0A5E7T6M3</accession>
<evidence type="ECO:0008006" key="3">
    <source>
        <dbReference type="Google" id="ProtNLM"/>
    </source>
</evidence>
<dbReference type="Proteomes" id="UP000326452">
    <property type="component" value="Unassembled WGS sequence"/>
</dbReference>